<evidence type="ECO:0000313" key="2">
    <source>
        <dbReference type="Proteomes" id="UP000648182"/>
    </source>
</evidence>
<proteinExistence type="predicted"/>
<accession>A0ABR8VJ60</accession>
<comment type="caution">
    <text evidence="1">The sequence shown here is derived from an EMBL/GenBank/DDBJ whole genome shotgun (WGS) entry which is preliminary data.</text>
</comment>
<gene>
    <name evidence="1" type="ORF">H9631_06835</name>
</gene>
<dbReference type="EMBL" id="JACSPV010000008">
    <property type="protein sequence ID" value="MBD8004794.1"/>
    <property type="molecule type" value="Genomic_DNA"/>
</dbReference>
<evidence type="ECO:0000313" key="1">
    <source>
        <dbReference type="EMBL" id="MBD8004794.1"/>
    </source>
</evidence>
<keyword evidence="2" id="KW-1185">Reference proteome</keyword>
<reference evidence="1 2" key="1">
    <citation type="submission" date="2020-08" db="EMBL/GenBank/DDBJ databases">
        <title>A Genomic Blueprint of the Chicken Gut Microbiome.</title>
        <authorList>
            <person name="Gilroy R."/>
            <person name="Ravi A."/>
            <person name="Getino M."/>
            <person name="Pursley I."/>
            <person name="Horton D.L."/>
            <person name="Alikhan N.-F."/>
            <person name="Baker D."/>
            <person name="Gharbi K."/>
            <person name="Hall N."/>
            <person name="Watson M."/>
            <person name="Adriaenssens E.M."/>
            <person name="Foster-Nyarko E."/>
            <person name="Jarju S."/>
            <person name="Secka A."/>
            <person name="Antonio M."/>
            <person name="Oren A."/>
            <person name="Chaudhuri R."/>
            <person name="La Ragione R.M."/>
            <person name="Hildebrand F."/>
            <person name="Pallen M.J."/>
        </authorList>
    </citation>
    <scope>NUCLEOTIDE SEQUENCE [LARGE SCALE GENOMIC DNA]</scope>
    <source>
        <strain evidence="1 2">Sa1BUA2</strain>
    </source>
</reference>
<name>A0ABR8VJ60_9BACI</name>
<dbReference type="Proteomes" id="UP000648182">
    <property type="component" value="Unassembled WGS sequence"/>
</dbReference>
<organism evidence="1 2">
    <name type="scientific">Bacillus norwichensis</name>
    <dbReference type="NCBI Taxonomy" id="2762217"/>
    <lineage>
        <taxon>Bacteria</taxon>
        <taxon>Bacillati</taxon>
        <taxon>Bacillota</taxon>
        <taxon>Bacilli</taxon>
        <taxon>Bacillales</taxon>
        <taxon>Bacillaceae</taxon>
        <taxon>Bacillus</taxon>
    </lineage>
</organism>
<sequence>MENEIILEIERENPDERTIGELGKVIEKLDETVAEYDKQIEASEDVSERKQMRSMRMKDDI</sequence>
<protein>
    <submittedName>
        <fullName evidence="1">Uncharacterized protein</fullName>
    </submittedName>
</protein>